<organism evidence="1">
    <name type="scientific">marine sediment metagenome</name>
    <dbReference type="NCBI Taxonomy" id="412755"/>
    <lineage>
        <taxon>unclassified sequences</taxon>
        <taxon>metagenomes</taxon>
        <taxon>ecological metagenomes</taxon>
    </lineage>
</organism>
<dbReference type="AlphaFoldDB" id="X1M9P2"/>
<dbReference type="EMBL" id="BARV01013964">
    <property type="protein sequence ID" value="GAI27973.1"/>
    <property type="molecule type" value="Genomic_DNA"/>
</dbReference>
<accession>X1M9P2</accession>
<gene>
    <name evidence="1" type="ORF">S06H3_24800</name>
</gene>
<evidence type="ECO:0000313" key="1">
    <source>
        <dbReference type="EMBL" id="GAI27973.1"/>
    </source>
</evidence>
<name>X1M9P2_9ZZZZ</name>
<proteinExistence type="predicted"/>
<reference evidence="1" key="1">
    <citation type="journal article" date="2014" name="Front. Microbiol.">
        <title>High frequency of phylogenetically diverse reductive dehalogenase-homologous genes in deep subseafloor sedimentary metagenomes.</title>
        <authorList>
            <person name="Kawai M."/>
            <person name="Futagami T."/>
            <person name="Toyoda A."/>
            <person name="Takaki Y."/>
            <person name="Nishi S."/>
            <person name="Hori S."/>
            <person name="Arai W."/>
            <person name="Tsubouchi T."/>
            <person name="Morono Y."/>
            <person name="Uchiyama I."/>
            <person name="Ito T."/>
            <person name="Fujiyama A."/>
            <person name="Inagaki F."/>
            <person name="Takami H."/>
        </authorList>
    </citation>
    <scope>NUCLEOTIDE SEQUENCE</scope>
    <source>
        <strain evidence="1">Expedition CK06-06</strain>
    </source>
</reference>
<comment type="caution">
    <text evidence="1">The sequence shown here is derived from an EMBL/GenBank/DDBJ whole genome shotgun (WGS) entry which is preliminary data.</text>
</comment>
<sequence>MDWDEKWRSDNRRRAIEALPYLINKDKRFAKDMLQIIDKDEMFTIIALVEALYAWKAKINTKEADELFEKTENELSIRGYDPNGINAIRELWNLLELVNVNLSEA</sequence>
<protein>
    <submittedName>
        <fullName evidence="1">Uncharacterized protein</fullName>
    </submittedName>
</protein>
<feature type="non-terminal residue" evidence="1">
    <location>
        <position position="105"/>
    </location>
</feature>